<evidence type="ECO:0000313" key="13">
    <source>
        <dbReference type="EMBL" id="PPQ68737.1"/>
    </source>
</evidence>
<evidence type="ECO:0000256" key="8">
    <source>
        <dbReference type="ARBA" id="ARBA00048679"/>
    </source>
</evidence>
<dbReference type="PROSITE" id="PS00107">
    <property type="entry name" value="PROTEIN_KINASE_ATP"/>
    <property type="match status" value="1"/>
</dbReference>
<reference evidence="13 14" key="1">
    <citation type="journal article" date="2018" name="Evol. Lett.">
        <title>Horizontal gene cluster transfer increased hallucinogenic mushroom diversity.</title>
        <authorList>
            <person name="Reynolds H.T."/>
            <person name="Vijayakumar V."/>
            <person name="Gluck-Thaler E."/>
            <person name="Korotkin H.B."/>
            <person name="Matheny P.B."/>
            <person name="Slot J.C."/>
        </authorList>
    </citation>
    <scope>NUCLEOTIDE SEQUENCE [LARGE SCALE GENOMIC DNA]</scope>
    <source>
        <strain evidence="13 14">2629</strain>
    </source>
</reference>
<evidence type="ECO:0000256" key="4">
    <source>
        <dbReference type="ARBA" id="ARBA00022741"/>
    </source>
</evidence>
<organism evidence="13 14">
    <name type="scientific">Panaeolus cyanescens</name>
    <dbReference type="NCBI Taxonomy" id="181874"/>
    <lineage>
        <taxon>Eukaryota</taxon>
        <taxon>Fungi</taxon>
        <taxon>Dikarya</taxon>
        <taxon>Basidiomycota</taxon>
        <taxon>Agaricomycotina</taxon>
        <taxon>Agaricomycetes</taxon>
        <taxon>Agaricomycetidae</taxon>
        <taxon>Agaricales</taxon>
        <taxon>Agaricineae</taxon>
        <taxon>Galeropsidaceae</taxon>
        <taxon>Panaeolus</taxon>
    </lineage>
</organism>
<dbReference type="InterPro" id="IPR050236">
    <property type="entry name" value="Ser_Thr_kinase_AGC"/>
</dbReference>
<dbReference type="PROSITE" id="PS50011">
    <property type="entry name" value="PROTEIN_KINASE_DOM"/>
    <property type="match status" value="1"/>
</dbReference>
<dbReference type="PANTHER" id="PTHR24356:SF1">
    <property type="entry name" value="SERINE_THREONINE-PROTEIN KINASE GREATWALL"/>
    <property type="match status" value="1"/>
</dbReference>
<comment type="catalytic activity">
    <reaction evidence="7">
        <text>L-threonyl-[protein] + ATP = O-phospho-L-threonyl-[protein] + ADP + H(+)</text>
        <dbReference type="Rhea" id="RHEA:46608"/>
        <dbReference type="Rhea" id="RHEA-COMP:11060"/>
        <dbReference type="Rhea" id="RHEA-COMP:11605"/>
        <dbReference type="ChEBI" id="CHEBI:15378"/>
        <dbReference type="ChEBI" id="CHEBI:30013"/>
        <dbReference type="ChEBI" id="CHEBI:30616"/>
        <dbReference type="ChEBI" id="CHEBI:61977"/>
        <dbReference type="ChEBI" id="CHEBI:456216"/>
        <dbReference type="EC" id="2.7.11.1"/>
    </reaction>
</comment>
<dbReference type="InterPro" id="IPR011009">
    <property type="entry name" value="Kinase-like_dom_sf"/>
</dbReference>
<dbReference type="EMBL" id="NHTK01006001">
    <property type="protein sequence ID" value="PPQ68737.1"/>
    <property type="molecule type" value="Genomic_DNA"/>
</dbReference>
<feature type="domain" description="Protein kinase" evidence="11">
    <location>
        <begin position="64"/>
        <end position="351"/>
    </location>
</feature>
<gene>
    <name evidence="13" type="ORF">CVT24_007564</name>
</gene>
<evidence type="ECO:0000256" key="2">
    <source>
        <dbReference type="ARBA" id="ARBA00022527"/>
    </source>
</evidence>
<evidence type="ECO:0000256" key="6">
    <source>
        <dbReference type="ARBA" id="ARBA00022840"/>
    </source>
</evidence>
<feature type="domain" description="AGC-kinase C-terminal" evidence="12">
    <location>
        <begin position="352"/>
        <end position="414"/>
    </location>
</feature>
<comment type="catalytic activity">
    <reaction evidence="8">
        <text>L-seryl-[protein] + ATP = O-phospho-L-seryl-[protein] + ADP + H(+)</text>
        <dbReference type="Rhea" id="RHEA:17989"/>
        <dbReference type="Rhea" id="RHEA-COMP:9863"/>
        <dbReference type="Rhea" id="RHEA-COMP:11604"/>
        <dbReference type="ChEBI" id="CHEBI:15378"/>
        <dbReference type="ChEBI" id="CHEBI:29999"/>
        <dbReference type="ChEBI" id="CHEBI:30616"/>
        <dbReference type="ChEBI" id="CHEBI:83421"/>
        <dbReference type="ChEBI" id="CHEBI:456216"/>
        <dbReference type="EC" id="2.7.11.1"/>
    </reaction>
</comment>
<dbReference type="InterPro" id="IPR000961">
    <property type="entry name" value="AGC-kinase_C"/>
</dbReference>
<evidence type="ECO:0000256" key="3">
    <source>
        <dbReference type="ARBA" id="ARBA00022679"/>
    </source>
</evidence>
<dbReference type="STRING" id="181874.A0A409VR73"/>
<accession>A0A409VR73</accession>
<dbReference type="GO" id="GO:0004674">
    <property type="term" value="F:protein serine/threonine kinase activity"/>
    <property type="evidence" value="ECO:0007669"/>
    <property type="project" value="UniProtKB-KW"/>
</dbReference>
<evidence type="ECO:0000256" key="1">
    <source>
        <dbReference type="ARBA" id="ARBA00012513"/>
    </source>
</evidence>
<name>A0A409VR73_9AGAR</name>
<dbReference type="Proteomes" id="UP000284842">
    <property type="component" value="Unassembled WGS sequence"/>
</dbReference>
<evidence type="ECO:0000256" key="10">
    <source>
        <dbReference type="SAM" id="MobiDB-lite"/>
    </source>
</evidence>
<sequence length="636" mass="72113">MTQGCRDVDDASPSSPDSGGPLMLTLASAQDILYDTQASRSATSFMTNPHEVKQCSRRMSTSDLQFIRFLGNGTSGQVFQVKDRVSKVKMALKIIRKHDRCDEYTRKVILKERILFEKLADSPWFVHLWASWHDHDNFYFAMVSFLLITYPDRARFYMAEIIIALTELHSRGIIHRDIKAPNILIDREGHIVLADFGLSKDFEKRPSIAERVYQPFWPYLETDDVHEGLKHRQPHELHFVAFGYRGSDLEMAPEIHLSQPYSFGVDFWSAAVVLFWMVTGRPPFYVMEEEYIDRDSQDVRPLKDRVIEDSLFWAPEDDVDDEIIDFLEQMLQKDPQKRLKIGLEMPNHPYFAGVNWPLMERRMVAAPWIPGTDASHAYEPPSEIFALGEPYDTEDEDPYPEFEYNSEEIRRGLALGDDSESDEEDDLGIFYSDCAEDNALDPIHCPDALPVNDNDIQFAEESGAAYASQEDDISQESSTCLDHSTTGHSFQDDTTEEDLPLQESWDVTLVSPPRSKPCAPGPKQWLYPQDVIKIRMDVNDYLRSLSTSTSSSNIAEGCSTPVKGNGFKFPLEICLTSSPSEPHVALSSAFGRLAEKKATLTIDDSQVSLSKPISTSPGFLTKAKGWITNLWAKGSK</sequence>
<dbReference type="SUPFAM" id="SSF56112">
    <property type="entry name" value="Protein kinase-like (PK-like)"/>
    <property type="match status" value="1"/>
</dbReference>
<feature type="region of interest" description="Disordered" evidence="10">
    <location>
        <begin position="464"/>
        <end position="498"/>
    </location>
</feature>
<evidence type="ECO:0000313" key="14">
    <source>
        <dbReference type="Proteomes" id="UP000284842"/>
    </source>
</evidence>
<dbReference type="GO" id="GO:0005524">
    <property type="term" value="F:ATP binding"/>
    <property type="evidence" value="ECO:0007669"/>
    <property type="project" value="UniProtKB-UniRule"/>
</dbReference>
<proteinExistence type="predicted"/>
<evidence type="ECO:0000256" key="5">
    <source>
        <dbReference type="ARBA" id="ARBA00022777"/>
    </source>
</evidence>
<evidence type="ECO:0000256" key="7">
    <source>
        <dbReference type="ARBA" id="ARBA00047899"/>
    </source>
</evidence>
<dbReference type="InterPro" id="IPR017441">
    <property type="entry name" value="Protein_kinase_ATP_BS"/>
</dbReference>
<dbReference type="Pfam" id="PF00069">
    <property type="entry name" value="Pkinase"/>
    <property type="match status" value="2"/>
</dbReference>
<dbReference type="InterPro" id="IPR000719">
    <property type="entry name" value="Prot_kinase_dom"/>
</dbReference>
<dbReference type="PROSITE" id="PS51285">
    <property type="entry name" value="AGC_KINASE_CTER"/>
    <property type="match status" value="1"/>
</dbReference>
<protein>
    <recommendedName>
        <fullName evidence="1">non-specific serine/threonine protein kinase</fullName>
        <ecNumber evidence="1">2.7.11.1</ecNumber>
    </recommendedName>
</protein>
<dbReference type="PROSITE" id="PS00108">
    <property type="entry name" value="PROTEIN_KINASE_ST"/>
    <property type="match status" value="1"/>
</dbReference>
<feature type="binding site" evidence="9">
    <location>
        <position position="97"/>
    </location>
    <ligand>
        <name>ATP</name>
        <dbReference type="ChEBI" id="CHEBI:30616"/>
    </ligand>
</feature>
<comment type="caution">
    <text evidence="13">The sequence shown here is derived from an EMBL/GenBank/DDBJ whole genome shotgun (WGS) entry which is preliminary data.</text>
</comment>
<keyword evidence="2" id="KW-0723">Serine/threonine-protein kinase</keyword>
<keyword evidence="6 9" id="KW-0067">ATP-binding</keyword>
<dbReference type="AlphaFoldDB" id="A0A409VR73"/>
<dbReference type="Gene3D" id="3.30.200.20">
    <property type="entry name" value="Phosphorylase Kinase, domain 1"/>
    <property type="match status" value="1"/>
</dbReference>
<keyword evidence="14" id="KW-1185">Reference proteome</keyword>
<dbReference type="OrthoDB" id="68483at2759"/>
<dbReference type="InterPro" id="IPR008271">
    <property type="entry name" value="Ser/Thr_kinase_AS"/>
</dbReference>
<keyword evidence="4 9" id="KW-0547">Nucleotide-binding</keyword>
<feature type="compositionally biased region" description="Low complexity" evidence="10">
    <location>
        <begin position="11"/>
        <end position="21"/>
    </location>
</feature>
<keyword evidence="5" id="KW-0418">Kinase</keyword>
<dbReference type="InParanoid" id="A0A409VR73"/>
<dbReference type="PANTHER" id="PTHR24356">
    <property type="entry name" value="SERINE/THREONINE-PROTEIN KINASE"/>
    <property type="match status" value="1"/>
</dbReference>
<feature type="region of interest" description="Disordered" evidence="10">
    <location>
        <begin position="1"/>
        <end position="21"/>
    </location>
</feature>
<evidence type="ECO:0000259" key="11">
    <source>
        <dbReference type="PROSITE" id="PS50011"/>
    </source>
</evidence>
<feature type="compositionally biased region" description="Polar residues" evidence="10">
    <location>
        <begin position="475"/>
        <end position="489"/>
    </location>
</feature>
<dbReference type="SMART" id="SM00220">
    <property type="entry name" value="S_TKc"/>
    <property type="match status" value="1"/>
</dbReference>
<dbReference type="Gene3D" id="1.10.510.10">
    <property type="entry name" value="Transferase(Phosphotransferase) domain 1"/>
    <property type="match status" value="1"/>
</dbReference>
<evidence type="ECO:0000256" key="9">
    <source>
        <dbReference type="PROSITE-ProRule" id="PRU10141"/>
    </source>
</evidence>
<dbReference type="EC" id="2.7.11.1" evidence="1"/>
<evidence type="ECO:0000259" key="12">
    <source>
        <dbReference type="PROSITE" id="PS51285"/>
    </source>
</evidence>
<keyword evidence="3" id="KW-0808">Transferase</keyword>
<dbReference type="GO" id="GO:0035556">
    <property type="term" value="P:intracellular signal transduction"/>
    <property type="evidence" value="ECO:0007669"/>
    <property type="project" value="TreeGrafter"/>
</dbReference>